<evidence type="ECO:0000256" key="1">
    <source>
        <dbReference type="ARBA" id="ARBA00004123"/>
    </source>
</evidence>
<dbReference type="EMBL" id="GEDC01014596">
    <property type="protein sequence ID" value="JAS22702.1"/>
    <property type="molecule type" value="Transcribed_RNA"/>
</dbReference>
<dbReference type="EMBL" id="GEDC01001019">
    <property type="protein sequence ID" value="JAS36279.1"/>
    <property type="molecule type" value="Transcribed_RNA"/>
</dbReference>
<evidence type="ECO:0000256" key="5">
    <source>
        <dbReference type="ARBA" id="ARBA00023242"/>
    </source>
</evidence>
<evidence type="ECO:0000256" key="2">
    <source>
        <dbReference type="ARBA" id="ARBA00022723"/>
    </source>
</evidence>
<organism evidence="6">
    <name type="scientific">Clastoptera arizonana</name>
    <name type="common">Arizona spittle bug</name>
    <dbReference type="NCBI Taxonomy" id="38151"/>
    <lineage>
        <taxon>Eukaryota</taxon>
        <taxon>Metazoa</taxon>
        <taxon>Ecdysozoa</taxon>
        <taxon>Arthropoda</taxon>
        <taxon>Hexapoda</taxon>
        <taxon>Insecta</taxon>
        <taxon>Pterygota</taxon>
        <taxon>Neoptera</taxon>
        <taxon>Paraneoptera</taxon>
        <taxon>Hemiptera</taxon>
        <taxon>Auchenorrhyncha</taxon>
        <taxon>Cercopoidea</taxon>
        <taxon>Clastopteridae</taxon>
        <taxon>Clastoptera</taxon>
    </lineage>
</organism>
<dbReference type="SUPFAM" id="SSF140996">
    <property type="entry name" value="Hermes dimerisation domain"/>
    <property type="match status" value="1"/>
</dbReference>
<dbReference type="GO" id="GO:0005634">
    <property type="term" value="C:nucleus"/>
    <property type="evidence" value="ECO:0007669"/>
    <property type="project" value="UniProtKB-SubCell"/>
</dbReference>
<proteinExistence type="predicted"/>
<keyword evidence="3" id="KW-0863">Zinc-finger</keyword>
<dbReference type="PANTHER" id="PTHR46481:SF10">
    <property type="entry name" value="ZINC FINGER BED DOMAIN-CONTAINING PROTEIN 39"/>
    <property type="match status" value="1"/>
</dbReference>
<evidence type="ECO:0000256" key="4">
    <source>
        <dbReference type="ARBA" id="ARBA00022833"/>
    </source>
</evidence>
<evidence type="ECO:0000256" key="3">
    <source>
        <dbReference type="ARBA" id="ARBA00022771"/>
    </source>
</evidence>
<dbReference type="PANTHER" id="PTHR46481">
    <property type="entry name" value="ZINC FINGER BED DOMAIN-CONTAINING PROTEIN 4"/>
    <property type="match status" value="1"/>
</dbReference>
<evidence type="ECO:0000313" key="6">
    <source>
        <dbReference type="EMBL" id="JAS22702.1"/>
    </source>
</evidence>
<keyword evidence="2" id="KW-0479">Metal-binding</keyword>
<gene>
    <name evidence="6" type="ORF">g.42343</name>
    <name evidence="7" type="ORF">g.42344</name>
</gene>
<evidence type="ECO:0008006" key="8">
    <source>
        <dbReference type="Google" id="ProtNLM"/>
    </source>
</evidence>
<evidence type="ECO:0000313" key="7">
    <source>
        <dbReference type="EMBL" id="JAS36279.1"/>
    </source>
</evidence>
<keyword evidence="4" id="KW-0862">Zinc</keyword>
<name>A0A1B6DAN2_9HEMI</name>
<accession>A0A1B6DAN2</accession>
<feature type="non-terminal residue" evidence="6">
    <location>
        <position position="1"/>
    </location>
</feature>
<sequence>DKLLLKLFTNDYQPFSIVEDNGFKNFIHELNPSYEIPSRQVITKNLIPTAFEECRNKVKNVPQYVTKVCLTTDCWSSPTNESYLALTDHFIDNDRGDNRVFSS</sequence>
<reference evidence="6" key="1">
    <citation type="submission" date="2015-12" db="EMBL/GenBank/DDBJ databases">
        <title>De novo transcriptome assembly of four potential Pierce s Disease insect vectors from Arizona vineyards.</title>
        <authorList>
            <person name="Tassone E.E."/>
        </authorList>
    </citation>
    <scope>NUCLEOTIDE SEQUENCE</scope>
</reference>
<protein>
    <recommendedName>
        <fullName evidence="8">DUF659 domain-containing protein</fullName>
    </recommendedName>
</protein>
<dbReference type="AlphaFoldDB" id="A0A1B6DAN2"/>
<keyword evidence="5" id="KW-0539">Nucleus</keyword>
<dbReference type="InterPro" id="IPR052035">
    <property type="entry name" value="ZnF_BED_domain_contain"/>
</dbReference>
<comment type="subcellular location">
    <subcellularLocation>
        <location evidence="1">Nucleus</location>
    </subcellularLocation>
</comment>
<dbReference type="GO" id="GO:0008270">
    <property type="term" value="F:zinc ion binding"/>
    <property type="evidence" value="ECO:0007669"/>
    <property type="project" value="UniProtKB-KW"/>
</dbReference>